<keyword evidence="20" id="KW-1185">Reference proteome</keyword>
<dbReference type="AlphaFoldDB" id="A0A0N4UJR0"/>
<evidence type="ECO:0000313" key="18">
    <source>
        <dbReference type="EMBL" id="VDN52060.1"/>
    </source>
</evidence>
<dbReference type="InterPro" id="IPR027417">
    <property type="entry name" value="P-loop_NTPase"/>
</dbReference>
<evidence type="ECO:0000256" key="3">
    <source>
        <dbReference type="ARBA" id="ARBA00004522"/>
    </source>
</evidence>
<feature type="binding site" evidence="15">
    <location>
        <begin position="130"/>
        <end position="133"/>
    </location>
    <ligand>
        <name>GTP</name>
        <dbReference type="ChEBI" id="CHEBI:37565"/>
    </ligand>
</feature>
<name>A0A0N4UJR0_DRAME</name>
<evidence type="ECO:0000256" key="9">
    <source>
        <dbReference type="ARBA" id="ARBA00022794"/>
    </source>
</evidence>
<keyword evidence="7" id="KW-0519">Myristate</keyword>
<evidence type="ECO:0000313" key="21">
    <source>
        <dbReference type="WBParaSite" id="DME_0000790801-mRNA-1"/>
    </source>
</evidence>
<feature type="binding site" evidence="16">
    <location>
        <position position="31"/>
    </location>
    <ligand>
        <name>Mg(2+)</name>
        <dbReference type="ChEBI" id="CHEBI:18420"/>
    </ligand>
</feature>
<evidence type="ECO:0000256" key="1">
    <source>
        <dbReference type="ARBA" id="ARBA00004120"/>
    </source>
</evidence>
<dbReference type="FunFam" id="3.40.50.300:FF:000457">
    <property type="entry name" value="ADP-ribosylation factor-like protein 6"/>
    <property type="match status" value="1"/>
</dbReference>
<dbReference type="GO" id="GO:0060170">
    <property type="term" value="C:ciliary membrane"/>
    <property type="evidence" value="ECO:0007669"/>
    <property type="project" value="UniProtKB-SubCell"/>
</dbReference>
<keyword evidence="9" id="KW-0970">Cilium biogenesis/degradation</keyword>
<dbReference type="PROSITE" id="PS51417">
    <property type="entry name" value="ARF"/>
    <property type="match status" value="1"/>
</dbReference>
<keyword evidence="5" id="KW-1003">Cell membrane</keyword>
<comment type="similarity">
    <text evidence="17">Belongs to the small GTPase superfamily. Arf family.</text>
</comment>
<reference evidence="21" key="1">
    <citation type="submission" date="2017-02" db="UniProtKB">
        <authorList>
            <consortium name="WormBaseParasite"/>
        </authorList>
    </citation>
    <scope>IDENTIFICATION</scope>
</reference>
<accession>A0A0N4UJR0</accession>
<evidence type="ECO:0000313" key="20">
    <source>
        <dbReference type="Proteomes" id="UP000274756"/>
    </source>
</evidence>
<keyword evidence="16" id="KW-0460">Magnesium</keyword>
<evidence type="ECO:0000256" key="2">
    <source>
        <dbReference type="ARBA" id="ARBA00004430"/>
    </source>
</evidence>
<dbReference type="GO" id="GO:0005525">
    <property type="term" value="F:GTP binding"/>
    <property type="evidence" value="ECO:0007669"/>
    <property type="project" value="UniProtKB-KW"/>
</dbReference>
<dbReference type="NCBIfam" id="TIGR00231">
    <property type="entry name" value="small_GTP"/>
    <property type="match status" value="1"/>
</dbReference>
<dbReference type="Proteomes" id="UP000038040">
    <property type="component" value="Unplaced"/>
</dbReference>
<keyword evidence="13" id="KW-0966">Cell projection</keyword>
<dbReference type="SMART" id="SM00177">
    <property type="entry name" value="ARF"/>
    <property type="match status" value="1"/>
</dbReference>
<dbReference type="InterPro" id="IPR006689">
    <property type="entry name" value="Small_GTPase_ARF/SAR"/>
</dbReference>
<sequence length="190" mass="21547">MGIFSQLTSVLGLGKKQVNILVVGLDNSGKSTILNYMKPSEVQSTHLVPTVGFNIDKFTSNRLNFVAFDMSGQGRYRNLWETYYKETEAIVFVVDSSDHLRIAVARDELWLMLDHKDLATKQIPLLIFANKMDEKGSLVASEVSRYMGLDLIRNRNWYICASCAITGEGLPQGFEWLAQNVRNECKKQNF</sequence>
<feature type="binding site" evidence="15">
    <location>
        <position position="72"/>
    </location>
    <ligand>
        <name>GTP</name>
        <dbReference type="ChEBI" id="CHEBI:37565"/>
    </ligand>
</feature>
<reference evidence="18 20" key="2">
    <citation type="submission" date="2018-11" db="EMBL/GenBank/DDBJ databases">
        <authorList>
            <consortium name="Pathogen Informatics"/>
        </authorList>
    </citation>
    <scope>NUCLEOTIDE SEQUENCE [LARGE SCALE GENOMIC DNA]</scope>
</reference>
<evidence type="ECO:0000256" key="7">
    <source>
        <dbReference type="ARBA" id="ARBA00022707"/>
    </source>
</evidence>
<evidence type="ECO:0000256" key="15">
    <source>
        <dbReference type="PIRSR" id="PIRSR606689-1"/>
    </source>
</evidence>
<gene>
    <name evidence="18" type="ORF">DME_LOCUS2033</name>
</gene>
<protein>
    <recommendedName>
        <fullName evidence="4">ADP-ribosylation factor-like protein 6</fullName>
    </recommendedName>
</protein>
<keyword evidence="16" id="KW-0479">Metal-binding</keyword>
<evidence type="ECO:0000256" key="13">
    <source>
        <dbReference type="ARBA" id="ARBA00023273"/>
    </source>
</evidence>
<evidence type="ECO:0000256" key="10">
    <source>
        <dbReference type="ARBA" id="ARBA00023134"/>
    </source>
</evidence>
<keyword evidence="8 15" id="KW-0547">Nucleotide-binding</keyword>
<feature type="binding site" evidence="16">
    <location>
        <position position="50"/>
    </location>
    <ligand>
        <name>Mg(2+)</name>
        <dbReference type="ChEBI" id="CHEBI:18420"/>
    </ligand>
</feature>
<dbReference type="InterPro" id="IPR005225">
    <property type="entry name" value="Small_GTP-bd"/>
</dbReference>
<dbReference type="SMART" id="SM00178">
    <property type="entry name" value="SAR"/>
    <property type="match status" value="1"/>
</dbReference>
<dbReference type="STRING" id="318479.A0A0N4UJR0"/>
<dbReference type="GO" id="GO:0003924">
    <property type="term" value="F:GTPase activity"/>
    <property type="evidence" value="ECO:0007669"/>
    <property type="project" value="InterPro"/>
</dbReference>
<evidence type="ECO:0000256" key="5">
    <source>
        <dbReference type="ARBA" id="ARBA00022475"/>
    </source>
</evidence>
<dbReference type="WBParaSite" id="DME_0000790801-mRNA-1">
    <property type="protein sequence ID" value="DME_0000790801-mRNA-1"/>
    <property type="gene ID" value="DME_0000790801"/>
</dbReference>
<dbReference type="Gene3D" id="3.40.50.300">
    <property type="entry name" value="P-loop containing nucleotide triphosphate hydrolases"/>
    <property type="match status" value="1"/>
</dbReference>
<evidence type="ECO:0000256" key="8">
    <source>
        <dbReference type="ARBA" id="ARBA00022741"/>
    </source>
</evidence>
<keyword evidence="14" id="KW-0449">Lipoprotein</keyword>
<dbReference type="Proteomes" id="UP000274756">
    <property type="component" value="Unassembled WGS sequence"/>
</dbReference>
<dbReference type="PANTHER" id="PTHR11711">
    <property type="entry name" value="ADP RIBOSYLATION FACTOR-RELATED"/>
    <property type="match status" value="1"/>
</dbReference>
<dbReference type="PRINTS" id="PR00328">
    <property type="entry name" value="SAR1GTPBP"/>
</dbReference>
<dbReference type="GO" id="GO:0030030">
    <property type="term" value="P:cell projection organization"/>
    <property type="evidence" value="ECO:0007669"/>
    <property type="project" value="UniProtKB-KW"/>
</dbReference>
<evidence type="ECO:0000256" key="6">
    <source>
        <dbReference type="ARBA" id="ARBA00022490"/>
    </source>
</evidence>
<evidence type="ECO:0000313" key="19">
    <source>
        <dbReference type="Proteomes" id="UP000038040"/>
    </source>
</evidence>
<dbReference type="EMBL" id="UYYG01000043">
    <property type="protein sequence ID" value="VDN52060.1"/>
    <property type="molecule type" value="Genomic_DNA"/>
</dbReference>
<evidence type="ECO:0000256" key="4">
    <source>
        <dbReference type="ARBA" id="ARBA00019766"/>
    </source>
</evidence>
<evidence type="ECO:0000256" key="17">
    <source>
        <dbReference type="RuleBase" id="RU003925"/>
    </source>
</evidence>
<evidence type="ECO:0000256" key="14">
    <source>
        <dbReference type="ARBA" id="ARBA00023288"/>
    </source>
</evidence>
<dbReference type="OrthoDB" id="442317at2759"/>
<dbReference type="InterPro" id="IPR024156">
    <property type="entry name" value="Small_GTPase_ARF"/>
</dbReference>
<organism evidence="19 21">
    <name type="scientific">Dracunculus medinensis</name>
    <name type="common">Guinea worm</name>
    <dbReference type="NCBI Taxonomy" id="318479"/>
    <lineage>
        <taxon>Eukaryota</taxon>
        <taxon>Metazoa</taxon>
        <taxon>Ecdysozoa</taxon>
        <taxon>Nematoda</taxon>
        <taxon>Chromadorea</taxon>
        <taxon>Rhabditida</taxon>
        <taxon>Spirurina</taxon>
        <taxon>Dracunculoidea</taxon>
        <taxon>Dracunculidae</taxon>
        <taxon>Dracunculus</taxon>
    </lineage>
</organism>
<feature type="binding site" evidence="15">
    <location>
        <begin position="24"/>
        <end position="31"/>
    </location>
    <ligand>
        <name>GTP</name>
        <dbReference type="ChEBI" id="CHEBI:37565"/>
    </ligand>
</feature>
<proteinExistence type="inferred from homology"/>
<dbReference type="SUPFAM" id="SSF52540">
    <property type="entry name" value="P-loop containing nucleoside triphosphate hydrolases"/>
    <property type="match status" value="1"/>
</dbReference>
<dbReference type="Pfam" id="PF00025">
    <property type="entry name" value="Arf"/>
    <property type="match status" value="1"/>
</dbReference>
<keyword evidence="10 15" id="KW-0342">GTP-binding</keyword>
<keyword evidence="6" id="KW-0963">Cytoplasm</keyword>
<dbReference type="GO" id="GO:0046872">
    <property type="term" value="F:metal ion binding"/>
    <property type="evidence" value="ECO:0007669"/>
    <property type="project" value="UniProtKB-KW"/>
</dbReference>
<keyword evidence="12" id="KW-0206">Cytoskeleton</keyword>
<comment type="subcellular location">
    <subcellularLocation>
        <location evidence="3">Cell projection</location>
        <location evidence="3">Cilium membrane</location>
        <topology evidence="3">Peripheral membrane protein</topology>
        <orientation evidence="3">Cytoplasmic side</orientation>
    </subcellularLocation>
    <subcellularLocation>
        <location evidence="2">Cytoplasm</location>
        <location evidence="2">Cytoskeleton</location>
        <location evidence="2">Cilium axoneme</location>
    </subcellularLocation>
    <subcellularLocation>
        <location evidence="1">Cytoplasm</location>
        <location evidence="1">Cytoskeleton</location>
        <location evidence="1">Cilium basal body</location>
    </subcellularLocation>
</comment>
<dbReference type="GO" id="GO:0005930">
    <property type="term" value="C:axoneme"/>
    <property type="evidence" value="ECO:0007669"/>
    <property type="project" value="UniProtKB-SubCell"/>
</dbReference>
<evidence type="ECO:0000256" key="16">
    <source>
        <dbReference type="PIRSR" id="PIRSR606689-2"/>
    </source>
</evidence>
<evidence type="ECO:0000256" key="12">
    <source>
        <dbReference type="ARBA" id="ARBA00023212"/>
    </source>
</evidence>
<keyword evidence="11" id="KW-0472">Membrane</keyword>
<evidence type="ECO:0000256" key="11">
    <source>
        <dbReference type="ARBA" id="ARBA00023136"/>
    </source>
</evidence>